<evidence type="ECO:0000313" key="1">
    <source>
        <dbReference type="EMBL" id="KAL0939365.1"/>
    </source>
</evidence>
<keyword evidence="2" id="KW-1185">Reference proteome</keyword>
<sequence>MKMLVFHCCQLARMQTIIAFMSDYYDLSGLILGTHFPYSLSFSFVFGHGRSRLAVIRGLQPQVFAFFLLVDSGIGRLRVRECVCVAEDWKR</sequence>
<comment type="caution">
    <text evidence="1">The sequence shown here is derived from an EMBL/GenBank/DDBJ whole genome shotgun (WGS) entry which is preliminary data.</text>
</comment>
<protein>
    <submittedName>
        <fullName evidence="1">Uncharacterized protein</fullName>
    </submittedName>
</protein>
<reference evidence="1 2" key="1">
    <citation type="journal article" date="2020" name="Phytopathology">
        <title>Genome Sequence Resources of Colletotrichum truncatum, C. plurivorum, C. musicola, and C. sojae: Four Species Pathogenic to Soybean (Glycine max).</title>
        <authorList>
            <person name="Rogerio F."/>
            <person name="Boufleur T.R."/>
            <person name="Ciampi-Guillardi M."/>
            <person name="Sukno S.A."/>
            <person name="Thon M.R."/>
            <person name="Massola Junior N.S."/>
            <person name="Baroncelli R."/>
        </authorList>
    </citation>
    <scope>NUCLEOTIDE SEQUENCE [LARGE SCALE GENOMIC DNA]</scope>
    <source>
        <strain evidence="1 2">CMES1059</strain>
    </source>
</reference>
<dbReference type="EMBL" id="VUJX02000003">
    <property type="protein sequence ID" value="KAL0939365.1"/>
    <property type="molecule type" value="Genomic_DNA"/>
</dbReference>
<accession>A0ACC3Z5M5</accession>
<proteinExistence type="predicted"/>
<gene>
    <name evidence="1" type="ORF">CTRU02_205975</name>
</gene>
<organism evidence="1 2">
    <name type="scientific">Colletotrichum truncatum</name>
    <name type="common">Anthracnose fungus</name>
    <name type="synonym">Colletotrichum capsici</name>
    <dbReference type="NCBI Taxonomy" id="5467"/>
    <lineage>
        <taxon>Eukaryota</taxon>
        <taxon>Fungi</taxon>
        <taxon>Dikarya</taxon>
        <taxon>Ascomycota</taxon>
        <taxon>Pezizomycotina</taxon>
        <taxon>Sordariomycetes</taxon>
        <taxon>Hypocreomycetidae</taxon>
        <taxon>Glomerellales</taxon>
        <taxon>Glomerellaceae</taxon>
        <taxon>Colletotrichum</taxon>
        <taxon>Colletotrichum truncatum species complex</taxon>
    </lineage>
</organism>
<evidence type="ECO:0000313" key="2">
    <source>
        <dbReference type="Proteomes" id="UP000805649"/>
    </source>
</evidence>
<dbReference type="Proteomes" id="UP000805649">
    <property type="component" value="Unassembled WGS sequence"/>
</dbReference>
<name>A0ACC3Z5M5_COLTU</name>